<sequence length="87" mass="9398">QPHIYISMRLTGLTFHRTHLLSALLSPLLLLALSACEAGLGLSLLVATSHAQSGDPNRLNLAKGGRFSAEVKTAGLDNTFKEWEEQV</sequence>
<reference evidence="1" key="3">
    <citation type="submission" date="2025-09" db="UniProtKB">
        <authorList>
            <consortium name="Ensembl"/>
        </authorList>
    </citation>
    <scope>IDENTIFICATION</scope>
</reference>
<proteinExistence type="predicted"/>
<organism evidence="1 2">
    <name type="scientific">Erpetoichthys calabaricus</name>
    <name type="common">Rope fish</name>
    <name type="synonym">Calamoichthys calabaricus</name>
    <dbReference type="NCBI Taxonomy" id="27687"/>
    <lineage>
        <taxon>Eukaryota</taxon>
        <taxon>Metazoa</taxon>
        <taxon>Chordata</taxon>
        <taxon>Craniata</taxon>
        <taxon>Vertebrata</taxon>
        <taxon>Euteleostomi</taxon>
        <taxon>Actinopterygii</taxon>
        <taxon>Polypteriformes</taxon>
        <taxon>Polypteridae</taxon>
        <taxon>Erpetoichthys</taxon>
    </lineage>
</organism>
<protein>
    <submittedName>
        <fullName evidence="1">Uncharacterized protein</fullName>
    </submittedName>
</protein>
<dbReference type="Ensembl" id="ENSECRT00000031583.1">
    <property type="protein sequence ID" value="ENSECRP00000030930.1"/>
    <property type="gene ID" value="ENSECRG00000020980.1"/>
</dbReference>
<dbReference type="Proteomes" id="UP000694620">
    <property type="component" value="Chromosome 18"/>
</dbReference>
<dbReference type="AlphaFoldDB" id="A0A8C4XHC8"/>
<reference evidence="1" key="2">
    <citation type="submission" date="2025-08" db="UniProtKB">
        <authorList>
            <consortium name="Ensembl"/>
        </authorList>
    </citation>
    <scope>IDENTIFICATION</scope>
</reference>
<reference evidence="1" key="1">
    <citation type="submission" date="2021-06" db="EMBL/GenBank/DDBJ databases">
        <authorList>
            <consortium name="Wellcome Sanger Institute Data Sharing"/>
        </authorList>
    </citation>
    <scope>NUCLEOTIDE SEQUENCE [LARGE SCALE GENOMIC DNA]</scope>
</reference>
<name>A0A8C4XHC8_ERPCA</name>
<keyword evidence="2" id="KW-1185">Reference proteome</keyword>
<accession>A0A8C4XHC8</accession>
<evidence type="ECO:0000313" key="1">
    <source>
        <dbReference type="Ensembl" id="ENSECRP00000030930.1"/>
    </source>
</evidence>
<evidence type="ECO:0000313" key="2">
    <source>
        <dbReference type="Proteomes" id="UP000694620"/>
    </source>
</evidence>